<dbReference type="InterPro" id="IPR044066">
    <property type="entry name" value="TRIAD_supradom"/>
</dbReference>
<comment type="pathway">
    <text evidence="3">Protein modification; protein ubiquitination.</text>
</comment>
<evidence type="ECO:0000256" key="5">
    <source>
        <dbReference type="ARBA" id="ARBA00022679"/>
    </source>
</evidence>
<dbReference type="Gene3D" id="1.20.120.1750">
    <property type="match status" value="1"/>
</dbReference>
<evidence type="ECO:0000256" key="8">
    <source>
        <dbReference type="ARBA" id="ARBA00022771"/>
    </source>
</evidence>
<evidence type="ECO:0000313" key="12">
    <source>
        <dbReference type="EMBL" id="JAU31187.1"/>
    </source>
</evidence>
<comment type="catalytic activity">
    <reaction evidence="1">
        <text>[E2 ubiquitin-conjugating enzyme]-S-ubiquitinyl-L-cysteine + [acceptor protein]-L-lysine = [E2 ubiquitin-conjugating enzyme]-L-cysteine + [acceptor protein]-N(6)-ubiquitinyl-L-lysine.</text>
        <dbReference type="EC" id="2.3.2.31"/>
    </reaction>
</comment>
<keyword evidence="8" id="KW-0863">Zinc-finger</keyword>
<evidence type="ECO:0000256" key="9">
    <source>
        <dbReference type="ARBA" id="ARBA00022786"/>
    </source>
</evidence>
<sequence>MVSFTEKHLVGPMWKKSRTQISQHLGITEGEALILLIHYNWNEDSVKDAWLNSKEQLSLTGLCPTPESLKTLGVCKICELSDDSAAETVLSGCGHGCAMDVDRWLTEQVESGAKVLRCVDPNCNIQQSSDLLNEAVKLVYEETISRSFFITKQMSDCPGAGCTTVVYDTGMFFSVRCPSCYTRFCPECMLRPHRPPALCQDIASWNARYANTVRKRCPNCGTLYSKDGGCLHMTCGKRGCLHEFCWNCLQTWSFETHPDFFLCNEVGVAPYDAISVCEAVLEQIDDIRADLLELRASDKMATMVAQGHRCIISSIDQVLNGIEFSKNLEIHLLFSPDSTRSALTRYHSAWEYETYSQRLDLRKAFDRYPYDLFHDCGPLLRRQLRIDITFNDLLQRWFSLL</sequence>
<dbReference type="PROSITE" id="PS00518">
    <property type="entry name" value="ZF_RING_1"/>
    <property type="match status" value="1"/>
</dbReference>
<keyword evidence="6" id="KW-0479">Metal-binding</keyword>
<evidence type="ECO:0000256" key="1">
    <source>
        <dbReference type="ARBA" id="ARBA00001798"/>
    </source>
</evidence>
<dbReference type="InterPro" id="IPR002867">
    <property type="entry name" value="IBR_dom"/>
</dbReference>
<protein>
    <recommendedName>
        <fullName evidence="4">RBR-type E3 ubiquitin transferase</fullName>
        <ecNumber evidence="4">2.3.2.31</ecNumber>
    </recommendedName>
</protein>
<keyword evidence="10" id="KW-0862">Zinc</keyword>
<evidence type="ECO:0000256" key="4">
    <source>
        <dbReference type="ARBA" id="ARBA00012251"/>
    </source>
</evidence>
<dbReference type="SUPFAM" id="SSF57850">
    <property type="entry name" value="RING/U-box"/>
    <property type="match status" value="1"/>
</dbReference>
<dbReference type="EC" id="2.3.2.31" evidence="4"/>
<dbReference type="Pfam" id="PF01485">
    <property type="entry name" value="IBR"/>
    <property type="match status" value="1"/>
</dbReference>
<proteinExistence type="predicted"/>
<keyword evidence="9" id="KW-0833">Ubl conjugation pathway</keyword>
<feature type="domain" description="RING-type" evidence="11">
    <location>
        <begin position="71"/>
        <end position="267"/>
    </location>
</feature>
<dbReference type="AlphaFoldDB" id="A0A1J3EGJ0"/>
<reference evidence="12" key="1">
    <citation type="submission" date="2016-07" db="EMBL/GenBank/DDBJ databases">
        <title>De novo transcriptome assembly of four accessions of the metal hyperaccumulator plant Noccaea caerulescens.</title>
        <authorList>
            <person name="Blande D."/>
            <person name="Halimaa P."/>
            <person name="Tervahauta A.I."/>
            <person name="Aarts M.G."/>
            <person name="Karenlampi S.O."/>
        </authorList>
    </citation>
    <scope>NUCLEOTIDE SEQUENCE</scope>
</reference>
<dbReference type="InterPro" id="IPR031127">
    <property type="entry name" value="E3_UB_ligase_RBR"/>
</dbReference>
<accession>A0A1J3EGJ0</accession>
<dbReference type="GO" id="GO:0016567">
    <property type="term" value="P:protein ubiquitination"/>
    <property type="evidence" value="ECO:0007669"/>
    <property type="project" value="UniProtKB-UniPathway"/>
</dbReference>
<dbReference type="GO" id="GO:0061630">
    <property type="term" value="F:ubiquitin protein ligase activity"/>
    <property type="evidence" value="ECO:0007669"/>
    <property type="project" value="UniProtKB-EC"/>
</dbReference>
<dbReference type="SMART" id="SM00647">
    <property type="entry name" value="IBR"/>
    <property type="match status" value="2"/>
</dbReference>
<evidence type="ECO:0000256" key="3">
    <source>
        <dbReference type="ARBA" id="ARBA00004906"/>
    </source>
</evidence>
<name>A0A1J3EGJ0_NOCCA</name>
<evidence type="ECO:0000256" key="7">
    <source>
        <dbReference type="ARBA" id="ARBA00022737"/>
    </source>
</evidence>
<evidence type="ECO:0000256" key="6">
    <source>
        <dbReference type="ARBA" id="ARBA00022723"/>
    </source>
</evidence>
<dbReference type="PROSITE" id="PS51873">
    <property type="entry name" value="TRIAD"/>
    <property type="match status" value="1"/>
</dbReference>
<comment type="cofactor">
    <cofactor evidence="2">
        <name>Zn(2+)</name>
        <dbReference type="ChEBI" id="CHEBI:29105"/>
    </cofactor>
</comment>
<organism evidence="12">
    <name type="scientific">Noccaea caerulescens</name>
    <name type="common">Alpine penny-cress</name>
    <name type="synonym">Thlaspi caerulescens</name>
    <dbReference type="NCBI Taxonomy" id="107243"/>
    <lineage>
        <taxon>Eukaryota</taxon>
        <taxon>Viridiplantae</taxon>
        <taxon>Streptophyta</taxon>
        <taxon>Embryophyta</taxon>
        <taxon>Tracheophyta</taxon>
        <taxon>Spermatophyta</taxon>
        <taxon>Magnoliopsida</taxon>
        <taxon>eudicotyledons</taxon>
        <taxon>Gunneridae</taxon>
        <taxon>Pentapetalae</taxon>
        <taxon>rosids</taxon>
        <taxon>malvids</taxon>
        <taxon>Brassicales</taxon>
        <taxon>Brassicaceae</taxon>
        <taxon>Coluteocarpeae</taxon>
        <taxon>Noccaea</taxon>
    </lineage>
</organism>
<dbReference type="UniPathway" id="UPA00143"/>
<keyword evidence="5" id="KW-0808">Transferase</keyword>
<gene>
    <name evidence="12" type="ORF">LC_TR2647_c27_g1_i1_g.9359</name>
</gene>
<dbReference type="EMBL" id="GEVK01021645">
    <property type="protein sequence ID" value="JAU31187.1"/>
    <property type="molecule type" value="Transcribed_RNA"/>
</dbReference>
<dbReference type="PANTHER" id="PTHR11685">
    <property type="entry name" value="RBR FAMILY RING FINGER AND IBR DOMAIN-CONTAINING"/>
    <property type="match status" value="1"/>
</dbReference>
<keyword evidence="7" id="KW-0677">Repeat</keyword>
<dbReference type="GO" id="GO:0008270">
    <property type="term" value="F:zinc ion binding"/>
    <property type="evidence" value="ECO:0007669"/>
    <property type="project" value="UniProtKB-KW"/>
</dbReference>
<evidence type="ECO:0000259" key="11">
    <source>
        <dbReference type="PROSITE" id="PS51873"/>
    </source>
</evidence>
<evidence type="ECO:0000256" key="2">
    <source>
        <dbReference type="ARBA" id="ARBA00001947"/>
    </source>
</evidence>
<dbReference type="Pfam" id="PF22191">
    <property type="entry name" value="IBR_1"/>
    <property type="match status" value="1"/>
</dbReference>
<evidence type="ECO:0000256" key="10">
    <source>
        <dbReference type="ARBA" id="ARBA00022833"/>
    </source>
</evidence>
<dbReference type="InterPro" id="IPR017907">
    <property type="entry name" value="Znf_RING_CS"/>
</dbReference>